<feature type="compositionally biased region" description="Gly residues" evidence="1">
    <location>
        <begin position="871"/>
        <end position="883"/>
    </location>
</feature>
<dbReference type="Pfam" id="PF25534">
    <property type="entry name" value="DUF7918"/>
    <property type="match status" value="1"/>
</dbReference>
<gene>
    <name evidence="3" type="ORF">K458DRAFT_394060</name>
</gene>
<dbReference type="PANTHER" id="PTHR36223:SF1">
    <property type="entry name" value="TRANSCRIPTION ELONGATION FACTOR EAF N-TERMINAL DOMAIN-CONTAINING PROTEIN"/>
    <property type="match status" value="1"/>
</dbReference>
<feature type="region of interest" description="Disordered" evidence="1">
    <location>
        <begin position="150"/>
        <end position="175"/>
    </location>
</feature>
<feature type="region of interest" description="Disordered" evidence="1">
    <location>
        <begin position="590"/>
        <end position="739"/>
    </location>
</feature>
<feature type="region of interest" description="Disordered" evidence="1">
    <location>
        <begin position="209"/>
        <end position="258"/>
    </location>
</feature>
<feature type="compositionally biased region" description="Basic residues" evidence="1">
    <location>
        <begin position="427"/>
        <end position="440"/>
    </location>
</feature>
<feature type="compositionally biased region" description="Low complexity" evidence="1">
    <location>
        <begin position="391"/>
        <end position="412"/>
    </location>
</feature>
<protein>
    <recommendedName>
        <fullName evidence="2">DUF7918 domain-containing protein</fullName>
    </recommendedName>
</protein>
<keyword evidence="4" id="KW-1185">Reference proteome</keyword>
<feature type="compositionally biased region" description="Basic residues" evidence="1">
    <location>
        <begin position="464"/>
        <end position="482"/>
    </location>
</feature>
<feature type="compositionally biased region" description="Pro residues" evidence="1">
    <location>
        <begin position="671"/>
        <end position="684"/>
    </location>
</feature>
<feature type="compositionally biased region" description="Basic and acidic residues" evidence="1">
    <location>
        <begin position="958"/>
        <end position="1001"/>
    </location>
</feature>
<feature type="compositionally biased region" description="Basic and acidic residues" evidence="1">
    <location>
        <begin position="1024"/>
        <end position="1068"/>
    </location>
</feature>
<feature type="region of interest" description="Disordered" evidence="1">
    <location>
        <begin position="928"/>
        <end position="1124"/>
    </location>
</feature>
<feature type="domain" description="DUF7918" evidence="2">
    <location>
        <begin position="29"/>
        <end position="159"/>
    </location>
</feature>
<name>A0A6G1IMJ2_9PLEO</name>
<feature type="compositionally biased region" description="Gly residues" evidence="1">
    <location>
        <begin position="943"/>
        <end position="953"/>
    </location>
</feature>
<feature type="compositionally biased region" description="Polar residues" evidence="1">
    <location>
        <begin position="321"/>
        <end position="331"/>
    </location>
</feature>
<evidence type="ECO:0000259" key="2">
    <source>
        <dbReference type="Pfam" id="PF25534"/>
    </source>
</evidence>
<dbReference type="PANTHER" id="PTHR36223">
    <property type="entry name" value="BETA-LACTAMASE-TYPE TRANSPEPTIDASE FOLD DOMAIN CONTAINING PROTEIN"/>
    <property type="match status" value="1"/>
</dbReference>
<dbReference type="OrthoDB" id="5423516at2759"/>
<sequence>MPSLKDLDCFIELPGTNNKLQEFGTSYNDGCVEAFVAVPSDSQPFAIRLSSSQFIASGLAMYVFIDGIYQCNRNRQDLRLRKPPDRKTLVNLCVRQKEEMQKDGTLIARDWRFEKLNIDDANNASENCSSNVMENIGCIEVVVLRCAGPRRAKPGSKSKAKNINMDGAGDESDDPFGMDGGWDKFGGAGYGERDWNQTRGTPIAGYGTPVHPAASHAGPPPPVSPQSYIGHTTRSARRPTAAPSPYSHSSSDARAGNRPIQFQYGSGQIQHRSRAGSATGAALSATRGTTQAFDPNMLDQLLAKALEKGVAEAHRQGGSLLGQSVAPSHISQEPPGAWPSPPFGHTTQPSPSIPDAAGMPAGNASMVSGILTTNWGGETAPPKAGTQISWGQPARTAAPSAAPNASGFGAPGINDDSWDSGDTWGSKPKHGGGRGSTHRSGHSETHSAWETAASRAKSPTIRSTRSRGRQSPHSRHSAKSRPRASVWESKTDKDGWTHVETQSDTDSSSSSSPTVRPPSSVSVAATQASAPPSSAVSQNAGAEKASVWEEPPIVLPPVPPGLDYEGAPGPFAILPDIFKKSAKVDIWSLAGMGDDSGGRHASRDNADNHAWGSGNEADTRTAKTIATVDEGQGSSASWNNTNDSDKQKEPDAVPNNDAAWATFSAATKSPDPNPWPSAPSPATPKPKSRLSKYRQNRPPTLPLNPHNSTFAAADPNPKPYWSFPPSPPPPNPHPVPPGATVPPCPIYTFPKTVAEEKGVEHQVRPGEGTKYLHYIGRPEYVDSFDRPYAVFRFKYRSREALGRLLGVRVPERPVEAVASAPAFDIPFPSAGISTKATKEQLKKLPQDTLIEGLLDLQSKLSEREKDKHGTKWGGGTGWDGGGDGFDVPCPSVVKYNADKSTQSMKELIEQLPQNTLVEGLMDLQFKLSEKDRSKDKNKHSAKPGGGSGWGACDGVGDDPDKDKDKAKDEDEDKSSVCERMDRKGDGGTDIVGMDRTEDWVRMHSSRPSAKGVDVRSGKSKTRSGRVESERKSRRGKEKEKSERKARSAKEKSERKRRSAKPDMSQKDEEKDEGWGGSAWGVAGEEKKADEGGREAGNEAAAENGDAWSGWPSGAGSVKGDVKWD</sequence>
<evidence type="ECO:0000256" key="1">
    <source>
        <dbReference type="SAM" id="MobiDB-lite"/>
    </source>
</evidence>
<evidence type="ECO:0000313" key="3">
    <source>
        <dbReference type="EMBL" id="KAF2679365.1"/>
    </source>
</evidence>
<dbReference type="CDD" id="cd22249">
    <property type="entry name" value="UDM1_RNF168_RNF169-like"/>
    <property type="match status" value="1"/>
</dbReference>
<feature type="compositionally biased region" description="Basic residues" evidence="1">
    <location>
        <begin position="150"/>
        <end position="160"/>
    </location>
</feature>
<dbReference type="AlphaFoldDB" id="A0A6G1IMJ2"/>
<feature type="compositionally biased region" description="Basic residues" evidence="1">
    <location>
        <begin position="686"/>
        <end position="695"/>
    </location>
</feature>
<feature type="compositionally biased region" description="Basic and acidic residues" evidence="1">
    <location>
        <begin position="596"/>
        <end position="607"/>
    </location>
</feature>
<feature type="compositionally biased region" description="Pro residues" evidence="1">
    <location>
        <begin position="716"/>
        <end position="739"/>
    </location>
</feature>
<feature type="compositionally biased region" description="Low complexity" evidence="1">
    <location>
        <begin position="504"/>
        <end position="537"/>
    </location>
</feature>
<feature type="compositionally biased region" description="Basic and acidic residues" evidence="1">
    <location>
        <begin position="1083"/>
        <end position="1096"/>
    </location>
</feature>
<organism evidence="3 4">
    <name type="scientific">Lentithecium fluviatile CBS 122367</name>
    <dbReference type="NCBI Taxonomy" id="1168545"/>
    <lineage>
        <taxon>Eukaryota</taxon>
        <taxon>Fungi</taxon>
        <taxon>Dikarya</taxon>
        <taxon>Ascomycota</taxon>
        <taxon>Pezizomycotina</taxon>
        <taxon>Dothideomycetes</taxon>
        <taxon>Pleosporomycetidae</taxon>
        <taxon>Pleosporales</taxon>
        <taxon>Massarineae</taxon>
        <taxon>Lentitheciaceae</taxon>
        <taxon>Lentithecium</taxon>
    </lineage>
</organism>
<dbReference type="EMBL" id="MU005604">
    <property type="protein sequence ID" value="KAF2679365.1"/>
    <property type="molecule type" value="Genomic_DNA"/>
</dbReference>
<dbReference type="Proteomes" id="UP000799291">
    <property type="component" value="Unassembled WGS sequence"/>
</dbReference>
<feature type="compositionally biased region" description="Low complexity" evidence="1">
    <location>
        <begin position="1097"/>
        <end position="1106"/>
    </location>
</feature>
<feature type="region of interest" description="Disordered" evidence="1">
    <location>
        <begin position="321"/>
        <end position="560"/>
    </location>
</feature>
<evidence type="ECO:0000313" key="4">
    <source>
        <dbReference type="Proteomes" id="UP000799291"/>
    </source>
</evidence>
<accession>A0A6G1IMJ2</accession>
<feature type="compositionally biased region" description="Polar residues" evidence="1">
    <location>
        <begin position="632"/>
        <end position="642"/>
    </location>
</feature>
<reference evidence="3" key="1">
    <citation type="journal article" date="2020" name="Stud. Mycol.">
        <title>101 Dothideomycetes genomes: a test case for predicting lifestyles and emergence of pathogens.</title>
        <authorList>
            <person name="Haridas S."/>
            <person name="Albert R."/>
            <person name="Binder M."/>
            <person name="Bloem J."/>
            <person name="Labutti K."/>
            <person name="Salamov A."/>
            <person name="Andreopoulos B."/>
            <person name="Baker S."/>
            <person name="Barry K."/>
            <person name="Bills G."/>
            <person name="Bluhm B."/>
            <person name="Cannon C."/>
            <person name="Castanera R."/>
            <person name="Culley D."/>
            <person name="Daum C."/>
            <person name="Ezra D."/>
            <person name="Gonzalez J."/>
            <person name="Henrissat B."/>
            <person name="Kuo A."/>
            <person name="Liang C."/>
            <person name="Lipzen A."/>
            <person name="Lutzoni F."/>
            <person name="Magnuson J."/>
            <person name="Mondo S."/>
            <person name="Nolan M."/>
            <person name="Ohm R."/>
            <person name="Pangilinan J."/>
            <person name="Park H.-J."/>
            <person name="Ramirez L."/>
            <person name="Alfaro M."/>
            <person name="Sun H."/>
            <person name="Tritt A."/>
            <person name="Yoshinaga Y."/>
            <person name="Zwiers L.-H."/>
            <person name="Turgeon B."/>
            <person name="Goodwin S."/>
            <person name="Spatafora J."/>
            <person name="Crous P."/>
            <person name="Grigoriev I."/>
        </authorList>
    </citation>
    <scope>NUCLEOTIDE SEQUENCE</scope>
    <source>
        <strain evidence="3">CBS 122367</strain>
    </source>
</reference>
<feature type="region of interest" description="Disordered" evidence="1">
    <location>
        <begin position="861"/>
        <end position="883"/>
    </location>
</feature>
<proteinExistence type="predicted"/>
<dbReference type="InterPro" id="IPR057678">
    <property type="entry name" value="DUF7918"/>
</dbReference>